<protein>
    <submittedName>
        <fullName evidence="2">Uncharacterized protein</fullName>
    </submittedName>
</protein>
<feature type="compositionally biased region" description="Basic and acidic residues" evidence="1">
    <location>
        <begin position="141"/>
        <end position="151"/>
    </location>
</feature>
<evidence type="ECO:0000313" key="3">
    <source>
        <dbReference type="Proteomes" id="UP000765509"/>
    </source>
</evidence>
<sequence>MSWFSHYINDQIHSQFLPFNQNLVQAPSQGTSAIGTGEESQIPPLPSYNPLPNCPLKYPNRPYLSFCLTIIGPHVPTNMTPGSQRRPQDTSGHPKGQQTSASSSMPSLGLNQSFVGTNSGPSQLTTKIDKDLQSSGNDSDDSPKGAHDNVFPEKTNCSSF</sequence>
<gene>
    <name evidence="2" type="ORF">O181_013165</name>
</gene>
<evidence type="ECO:0000313" key="2">
    <source>
        <dbReference type="EMBL" id="MBW0473450.1"/>
    </source>
</evidence>
<evidence type="ECO:0000256" key="1">
    <source>
        <dbReference type="SAM" id="MobiDB-lite"/>
    </source>
</evidence>
<comment type="caution">
    <text evidence="2">The sequence shown here is derived from an EMBL/GenBank/DDBJ whole genome shotgun (WGS) entry which is preliminary data.</text>
</comment>
<accession>A0A9Q3BYH7</accession>
<feature type="region of interest" description="Disordered" evidence="1">
    <location>
        <begin position="75"/>
        <end position="160"/>
    </location>
</feature>
<organism evidence="2 3">
    <name type="scientific">Austropuccinia psidii MF-1</name>
    <dbReference type="NCBI Taxonomy" id="1389203"/>
    <lineage>
        <taxon>Eukaryota</taxon>
        <taxon>Fungi</taxon>
        <taxon>Dikarya</taxon>
        <taxon>Basidiomycota</taxon>
        <taxon>Pucciniomycotina</taxon>
        <taxon>Pucciniomycetes</taxon>
        <taxon>Pucciniales</taxon>
        <taxon>Sphaerophragmiaceae</taxon>
        <taxon>Austropuccinia</taxon>
    </lineage>
</organism>
<feature type="compositionally biased region" description="Polar residues" evidence="1">
    <location>
        <begin position="77"/>
        <end position="126"/>
    </location>
</feature>
<proteinExistence type="predicted"/>
<reference evidence="2" key="1">
    <citation type="submission" date="2021-03" db="EMBL/GenBank/DDBJ databases">
        <title>Draft genome sequence of rust myrtle Austropuccinia psidii MF-1, a brazilian biotype.</title>
        <authorList>
            <person name="Quecine M.C."/>
            <person name="Pachon D.M.R."/>
            <person name="Bonatelli M.L."/>
            <person name="Correr F.H."/>
            <person name="Franceschini L.M."/>
            <person name="Leite T.F."/>
            <person name="Margarido G.R.A."/>
            <person name="Almeida C.A."/>
            <person name="Ferrarezi J.A."/>
            <person name="Labate C.A."/>
        </authorList>
    </citation>
    <scope>NUCLEOTIDE SEQUENCE</scope>
    <source>
        <strain evidence="2">MF-1</strain>
    </source>
</reference>
<name>A0A9Q3BYH7_9BASI</name>
<dbReference type="EMBL" id="AVOT02003413">
    <property type="protein sequence ID" value="MBW0473450.1"/>
    <property type="molecule type" value="Genomic_DNA"/>
</dbReference>
<dbReference type="AlphaFoldDB" id="A0A9Q3BYH7"/>
<dbReference type="Proteomes" id="UP000765509">
    <property type="component" value="Unassembled WGS sequence"/>
</dbReference>
<keyword evidence="3" id="KW-1185">Reference proteome</keyword>